<dbReference type="Pfam" id="PF05045">
    <property type="entry name" value="RgpF"/>
    <property type="match status" value="1"/>
</dbReference>
<dbReference type="RefSeq" id="WP_039327826.1">
    <property type="nucleotide sequence ID" value="NZ_JTJJ01000010.1"/>
</dbReference>
<organism evidence="2 3">
    <name type="scientific">Pantoea rodasii</name>
    <dbReference type="NCBI Taxonomy" id="1076549"/>
    <lineage>
        <taxon>Bacteria</taxon>
        <taxon>Pseudomonadati</taxon>
        <taxon>Pseudomonadota</taxon>
        <taxon>Gammaproteobacteria</taxon>
        <taxon>Enterobacterales</taxon>
        <taxon>Erwiniaceae</taxon>
        <taxon>Pantoea</taxon>
    </lineage>
</organism>
<accession>A0A0B1RAT8</accession>
<dbReference type="InterPro" id="IPR007739">
    <property type="entry name" value="RgpF"/>
</dbReference>
<evidence type="ECO:0000313" key="3">
    <source>
        <dbReference type="Proteomes" id="UP000030853"/>
    </source>
</evidence>
<proteinExistence type="predicted"/>
<dbReference type="Proteomes" id="UP000030853">
    <property type="component" value="Unassembled WGS sequence"/>
</dbReference>
<reference evidence="2 3" key="1">
    <citation type="submission" date="2014-11" db="EMBL/GenBank/DDBJ databases">
        <title>Genome sequencing of Pantoea rodasii ND03.</title>
        <authorList>
            <person name="Muhamad Yunos N.Y."/>
            <person name="Chan K.-G."/>
        </authorList>
    </citation>
    <scope>NUCLEOTIDE SEQUENCE [LARGE SCALE GENOMIC DNA]</scope>
    <source>
        <strain evidence="2 3">ND03</strain>
    </source>
</reference>
<evidence type="ECO:0000313" key="2">
    <source>
        <dbReference type="EMBL" id="KHJ69744.1"/>
    </source>
</evidence>
<evidence type="ECO:0008006" key="4">
    <source>
        <dbReference type="Google" id="ProtNLM"/>
    </source>
</evidence>
<evidence type="ECO:0000256" key="1">
    <source>
        <dbReference type="SAM" id="Phobius"/>
    </source>
</evidence>
<keyword evidence="1" id="KW-1133">Transmembrane helix</keyword>
<dbReference type="AlphaFoldDB" id="A0A0B1RAT8"/>
<keyword evidence="1" id="KW-0472">Membrane</keyword>
<keyword evidence="1" id="KW-0812">Transmembrane</keyword>
<name>A0A0B1RAT8_9GAMM</name>
<comment type="caution">
    <text evidence="2">The sequence shown here is derived from an EMBL/GenBank/DDBJ whole genome shotgun (WGS) entry which is preliminary data.</text>
</comment>
<dbReference type="EMBL" id="JTJJ01000010">
    <property type="protein sequence ID" value="KHJ69744.1"/>
    <property type="molecule type" value="Genomic_DNA"/>
</dbReference>
<protein>
    <recommendedName>
        <fullName evidence="4">Lipopolysaccharide biosynthesis protein</fullName>
    </recommendedName>
</protein>
<gene>
    <name evidence="2" type="ORF">QU24_01905</name>
</gene>
<sequence>MKRIIFMIIRFFLKIVIYLYYGVLSIRDDIKTKKYTNVKIKKDFTEGKVMLLALYEKSSLRSDTIELLKEAKRNNVFVIAVNTLKLEEVNFPSELADVYIERDNYGRDFGSYKAGMKYFFENNFHERCERLLIINDSVFFSKIGLADFVRNLFDTKIEVLGATENSQHSHHLGSFCISVAGKITRNVKFKNFWYNYKSSNVRPLVIKRGEFGLSKLLKSLVSSEQDFKSLFNVSFMERKFSKDLEFYKNYYYFRREGVRAWANRSITGMLASDEVLSSYYNQYLIQNNHAAEPIFSSQNNMASKSLSKDKTMLMAKNVDYLDAVNFFRTYSNNEVFLDSQFKQRVVALYLDEFTMGSQIHVNCLALHHIGLPIIKLDLMFRCVCSMNDIIKLRDQLDESQQEEFMTLILARLCGDKFLVGLNRLAYQFGIL</sequence>
<feature type="transmembrane region" description="Helical" evidence="1">
    <location>
        <begin position="7"/>
        <end position="24"/>
    </location>
</feature>